<gene>
    <name evidence="8" type="ORF">HC176_02545</name>
</gene>
<protein>
    <recommendedName>
        <fullName evidence="2">histidine kinase</fullName>
        <ecNumber evidence="2">2.7.13.3</ecNumber>
    </recommendedName>
</protein>
<dbReference type="Proteomes" id="UP000760545">
    <property type="component" value="Unassembled WGS sequence"/>
</dbReference>
<dbReference type="SUPFAM" id="SSF47384">
    <property type="entry name" value="Homodimeric domain of signal transducing histidine kinase"/>
    <property type="match status" value="1"/>
</dbReference>
<evidence type="ECO:0000256" key="4">
    <source>
        <dbReference type="ARBA" id="ARBA00022679"/>
    </source>
</evidence>
<feature type="transmembrane region" description="Helical" evidence="6">
    <location>
        <begin position="244"/>
        <end position="263"/>
    </location>
</feature>
<keyword evidence="3" id="KW-0597">Phosphoprotein</keyword>
<feature type="domain" description="Histidine kinase" evidence="7">
    <location>
        <begin position="306"/>
        <end position="519"/>
    </location>
</feature>
<dbReference type="PANTHER" id="PTHR43304:SF1">
    <property type="entry name" value="PAC DOMAIN-CONTAINING PROTEIN"/>
    <property type="match status" value="1"/>
</dbReference>
<dbReference type="InterPro" id="IPR036097">
    <property type="entry name" value="HisK_dim/P_sf"/>
</dbReference>
<dbReference type="PANTHER" id="PTHR43304">
    <property type="entry name" value="PHYTOCHROME-LIKE PROTEIN CPH1"/>
    <property type="match status" value="1"/>
</dbReference>
<feature type="transmembrane region" description="Helical" evidence="6">
    <location>
        <begin position="211"/>
        <end position="232"/>
    </location>
</feature>
<dbReference type="EC" id="2.7.13.3" evidence="2"/>
<dbReference type="GO" id="GO:0016301">
    <property type="term" value="F:kinase activity"/>
    <property type="evidence" value="ECO:0007669"/>
    <property type="project" value="UniProtKB-KW"/>
</dbReference>
<name>A0ABX1D7N4_9FLAO</name>
<evidence type="ECO:0000256" key="2">
    <source>
        <dbReference type="ARBA" id="ARBA00012438"/>
    </source>
</evidence>
<keyword evidence="6" id="KW-0812">Transmembrane</keyword>
<dbReference type="InterPro" id="IPR005467">
    <property type="entry name" value="His_kinase_dom"/>
</dbReference>
<keyword evidence="6" id="KW-1133">Transmembrane helix</keyword>
<dbReference type="Pfam" id="PF02518">
    <property type="entry name" value="HATPase_c"/>
    <property type="match status" value="1"/>
</dbReference>
<dbReference type="PROSITE" id="PS50109">
    <property type="entry name" value="HIS_KIN"/>
    <property type="match status" value="1"/>
</dbReference>
<comment type="catalytic activity">
    <reaction evidence="1">
        <text>ATP + protein L-histidine = ADP + protein N-phospho-L-histidine.</text>
        <dbReference type="EC" id="2.7.13.3"/>
    </reaction>
</comment>
<evidence type="ECO:0000259" key="7">
    <source>
        <dbReference type="PROSITE" id="PS50109"/>
    </source>
</evidence>
<evidence type="ECO:0000313" key="9">
    <source>
        <dbReference type="Proteomes" id="UP000760545"/>
    </source>
</evidence>
<keyword evidence="4" id="KW-0808">Transferase</keyword>
<evidence type="ECO:0000313" key="8">
    <source>
        <dbReference type="EMBL" id="NJX14365.1"/>
    </source>
</evidence>
<keyword evidence="6" id="KW-0472">Membrane</keyword>
<feature type="transmembrane region" description="Helical" evidence="6">
    <location>
        <begin position="134"/>
        <end position="156"/>
    </location>
</feature>
<dbReference type="SMART" id="SM00387">
    <property type="entry name" value="HATPase_c"/>
    <property type="match status" value="1"/>
</dbReference>
<dbReference type="EMBL" id="JAAVJS010000002">
    <property type="protein sequence ID" value="NJX14365.1"/>
    <property type="molecule type" value="Genomic_DNA"/>
</dbReference>
<dbReference type="RefSeq" id="WP_167916607.1">
    <property type="nucleotide sequence ID" value="NZ_JAAVJS010000002.1"/>
</dbReference>
<proteinExistence type="predicted"/>
<reference evidence="8 9" key="1">
    <citation type="submission" date="2020-03" db="EMBL/GenBank/DDBJ databases">
        <title>Tamlana sp. nov, isolated from XXX.</title>
        <authorList>
            <person name="Cao W.R."/>
        </authorList>
    </citation>
    <scope>NUCLEOTIDE SEQUENCE [LARGE SCALE GENOMIC DNA]</scope>
    <source>
        <strain evidence="8 9">HST1-43</strain>
    </source>
</reference>
<keyword evidence="9" id="KW-1185">Reference proteome</keyword>
<keyword evidence="5 8" id="KW-0418">Kinase</keyword>
<feature type="transmembrane region" description="Helical" evidence="6">
    <location>
        <begin position="80"/>
        <end position="98"/>
    </location>
</feature>
<comment type="caution">
    <text evidence="8">The sequence shown here is derived from an EMBL/GenBank/DDBJ whole genome shotgun (WGS) entry which is preliminary data.</text>
</comment>
<evidence type="ECO:0000256" key="1">
    <source>
        <dbReference type="ARBA" id="ARBA00000085"/>
    </source>
</evidence>
<dbReference type="InterPro" id="IPR003594">
    <property type="entry name" value="HATPase_dom"/>
</dbReference>
<organism evidence="8 9">
    <name type="scientific">Tamlana crocina</name>
    <dbReference type="NCBI Taxonomy" id="393006"/>
    <lineage>
        <taxon>Bacteria</taxon>
        <taxon>Pseudomonadati</taxon>
        <taxon>Bacteroidota</taxon>
        <taxon>Flavobacteriia</taxon>
        <taxon>Flavobacteriales</taxon>
        <taxon>Flavobacteriaceae</taxon>
        <taxon>Tamlana</taxon>
    </lineage>
</organism>
<feature type="transmembrane region" description="Helical" evidence="6">
    <location>
        <begin position="110"/>
        <end position="127"/>
    </location>
</feature>
<sequence>MLKTLKKYIEPNTLLSYKFTVLITVITAAINVYSWFTHQTENFFTGHSINPDATMKVVTSISFIILAALYLINKEGSFKVLFVSGLSLQAIQLGYTFFDISEVEILAPSSLITIVMFILIYTSLYLVKFKDRNSVFLSLNSITYIISSFAIFYYLFNKGDIFKNILGFRTLSWNTSILFFINSISIFELLLVKKISRLQLKHLPFNQSHPFYYFPLFFLGPIIVTTTVSVLTFLNFIDITAGEYFIFLFLNFSIFISMFLYSFKFIDYYKDISLKSKKIEETNKRLRLLVEELNEKNLYLEDFASITSHNLREPIIALKELYSYYKDSVRNNDLNVPELESMYVTNVENLNYGLNALINYHKFIRDIDNQFPNKITLSKSLENIYQELEYLKPDNTIFHSKIEADIELPKSYINNIFNNLITNSFKFKKTTDELKINISTYRARNNFYILYKDNGIGFDASLHKDEIFKKGKRFHKASKSSSGYGLYYLKLYVSRLNGQVDLFSKVNKGTIVRIKLKNE</sequence>
<evidence type="ECO:0000256" key="5">
    <source>
        <dbReference type="ARBA" id="ARBA00022777"/>
    </source>
</evidence>
<evidence type="ECO:0000256" key="6">
    <source>
        <dbReference type="SAM" id="Phobius"/>
    </source>
</evidence>
<accession>A0ABX1D7N4</accession>
<evidence type="ECO:0000256" key="3">
    <source>
        <dbReference type="ARBA" id="ARBA00022553"/>
    </source>
</evidence>
<dbReference type="Gene3D" id="3.30.565.10">
    <property type="entry name" value="Histidine kinase-like ATPase, C-terminal domain"/>
    <property type="match status" value="1"/>
</dbReference>
<feature type="transmembrane region" description="Helical" evidence="6">
    <location>
        <begin position="53"/>
        <end position="73"/>
    </location>
</feature>
<feature type="transmembrane region" description="Helical" evidence="6">
    <location>
        <begin position="12"/>
        <end position="33"/>
    </location>
</feature>
<dbReference type="InterPro" id="IPR052162">
    <property type="entry name" value="Sensor_kinase/Photoreceptor"/>
</dbReference>
<feature type="transmembrane region" description="Helical" evidence="6">
    <location>
        <begin position="171"/>
        <end position="191"/>
    </location>
</feature>
<dbReference type="SUPFAM" id="SSF55874">
    <property type="entry name" value="ATPase domain of HSP90 chaperone/DNA topoisomerase II/histidine kinase"/>
    <property type="match status" value="1"/>
</dbReference>
<dbReference type="InterPro" id="IPR036890">
    <property type="entry name" value="HATPase_C_sf"/>
</dbReference>